<name>A0ABY2QFG1_9SPHN</name>
<feature type="transmembrane region" description="Helical" evidence="1">
    <location>
        <begin position="22"/>
        <end position="41"/>
    </location>
</feature>
<keyword evidence="3" id="KW-1185">Reference proteome</keyword>
<evidence type="ECO:0008006" key="4">
    <source>
        <dbReference type="Google" id="ProtNLM"/>
    </source>
</evidence>
<accession>A0ABY2QFG1</accession>
<dbReference type="Proteomes" id="UP000308038">
    <property type="component" value="Unassembled WGS sequence"/>
</dbReference>
<evidence type="ECO:0000313" key="3">
    <source>
        <dbReference type="Proteomes" id="UP000308038"/>
    </source>
</evidence>
<keyword evidence="1" id="KW-0472">Membrane</keyword>
<feature type="transmembrane region" description="Helical" evidence="1">
    <location>
        <begin position="141"/>
        <end position="163"/>
    </location>
</feature>
<dbReference type="EMBL" id="SSTI01000010">
    <property type="protein sequence ID" value="THG38594.1"/>
    <property type="molecule type" value="Genomic_DNA"/>
</dbReference>
<dbReference type="RefSeq" id="WP_136452010.1">
    <property type="nucleotide sequence ID" value="NZ_SSTI01000010.1"/>
</dbReference>
<feature type="transmembrane region" description="Helical" evidence="1">
    <location>
        <begin position="175"/>
        <end position="192"/>
    </location>
</feature>
<keyword evidence="1" id="KW-0812">Transmembrane</keyword>
<gene>
    <name evidence="2" type="ORF">E5988_13450</name>
</gene>
<sequence>MTPTFMNLLANAWRVFRRDADLILRIAGPLIFLPALAVQLLCDPLPALPTERGDEAAMEQWINAVSAWGNSNAFFYVLADLIGMIGLATIALLLLSPDRLTVIGSLGAAVRRLWRFVLLNLLIAIPVGLGLWLFVFPGLYFQARLIAALPALAAASELSAARAISRSWRLTAKPAWAILGAVVSLFLAQWIIVRPLFPLDTWLRQPEHENPFLIAMVAILLTAATTIYNIAILMVGTVVYRRGVNSGM</sequence>
<evidence type="ECO:0000256" key="1">
    <source>
        <dbReference type="SAM" id="Phobius"/>
    </source>
</evidence>
<proteinExistence type="predicted"/>
<organism evidence="2 3">
    <name type="scientific">Sphingomonas olei</name>
    <dbReference type="NCBI Taxonomy" id="1886787"/>
    <lineage>
        <taxon>Bacteria</taxon>
        <taxon>Pseudomonadati</taxon>
        <taxon>Pseudomonadota</taxon>
        <taxon>Alphaproteobacteria</taxon>
        <taxon>Sphingomonadales</taxon>
        <taxon>Sphingomonadaceae</taxon>
        <taxon>Sphingomonas</taxon>
    </lineage>
</organism>
<evidence type="ECO:0000313" key="2">
    <source>
        <dbReference type="EMBL" id="THG38594.1"/>
    </source>
</evidence>
<comment type="caution">
    <text evidence="2">The sequence shown here is derived from an EMBL/GenBank/DDBJ whole genome shotgun (WGS) entry which is preliminary data.</text>
</comment>
<feature type="transmembrane region" description="Helical" evidence="1">
    <location>
        <begin position="73"/>
        <end position="95"/>
    </location>
</feature>
<reference evidence="2 3" key="1">
    <citation type="submission" date="2019-04" db="EMBL/GenBank/DDBJ databases">
        <title>Microbes associate with the intestines of laboratory mice.</title>
        <authorList>
            <person name="Navarre W."/>
            <person name="Wong E."/>
            <person name="Huang K.C."/>
            <person name="Tropini C."/>
            <person name="Ng K."/>
            <person name="Yu B."/>
        </authorList>
    </citation>
    <scope>NUCLEOTIDE SEQUENCE [LARGE SCALE GENOMIC DNA]</scope>
    <source>
        <strain evidence="2 3">NM83_B4-11</strain>
    </source>
</reference>
<keyword evidence="1" id="KW-1133">Transmembrane helix</keyword>
<feature type="transmembrane region" description="Helical" evidence="1">
    <location>
        <begin position="116"/>
        <end position="135"/>
    </location>
</feature>
<protein>
    <recommendedName>
        <fullName evidence="4">Glycerophosphoryl diester phosphodiesterase membrane domain-containing protein</fullName>
    </recommendedName>
</protein>
<feature type="transmembrane region" description="Helical" evidence="1">
    <location>
        <begin position="212"/>
        <end position="240"/>
    </location>
</feature>